<evidence type="ECO:0000256" key="5">
    <source>
        <dbReference type="SAM" id="SignalP"/>
    </source>
</evidence>
<feature type="signal peptide" evidence="5">
    <location>
        <begin position="1"/>
        <end position="22"/>
    </location>
</feature>
<sequence length="181" mass="18693">MKRTLLALPLTLLMAAAAPAFANTGNISFIGNITSATCSIQIVDPITGQPGNGQINIGTVAASRFTAPDQEVSGKDFALRFTPGSGCSYTNYVANVTFTGAADSSGQYFKFKSQNGSATNVVAVLKDNTGTVIENGKPSVDYPLSATVATDMKFSVMFRSTDAVVTPGSTEADVGFSVAIN</sequence>
<evidence type="ECO:0000256" key="2">
    <source>
        <dbReference type="ARBA" id="ARBA00006671"/>
    </source>
</evidence>
<comment type="subcellular location">
    <subcellularLocation>
        <location evidence="1">Fimbrium</location>
    </subcellularLocation>
</comment>
<dbReference type="RefSeq" id="WP_005897077.1">
    <property type="nucleotide sequence ID" value="NZ_AVEE02000144.1"/>
</dbReference>
<dbReference type="Proteomes" id="UP000050523">
    <property type="component" value="Unassembled WGS sequence"/>
</dbReference>
<feature type="chain" id="PRO_5041343501" evidence="5">
    <location>
        <begin position="23"/>
        <end position="181"/>
    </location>
</feature>
<dbReference type="InterPro" id="IPR000259">
    <property type="entry name" value="Adhesion_dom_fimbrial"/>
</dbReference>
<reference evidence="7 8" key="1">
    <citation type="submission" date="2015-09" db="EMBL/GenBank/DDBJ databases">
        <title>Genome announcement of multiple Pseudomonas syringae strains.</title>
        <authorList>
            <person name="Thakur S."/>
            <person name="Wang P.W."/>
            <person name="Gong Y."/>
            <person name="Weir B.S."/>
            <person name="Guttman D.S."/>
        </authorList>
    </citation>
    <scope>NUCLEOTIDE SEQUENCE [LARGE SCALE GENOMIC DNA]</scope>
    <source>
        <strain evidence="7 8">ICMP9151</strain>
    </source>
</reference>
<gene>
    <name evidence="7" type="ORF">ALO43_00800</name>
</gene>
<evidence type="ECO:0000313" key="8">
    <source>
        <dbReference type="Proteomes" id="UP000050523"/>
    </source>
</evidence>
<protein>
    <submittedName>
        <fullName evidence="7">Type I pilus biogensis protein FimA</fullName>
    </submittedName>
</protein>
<dbReference type="GeneID" id="72392574"/>
<dbReference type="InterPro" id="IPR036937">
    <property type="entry name" value="Adhesion_dom_fimbrial_sf"/>
</dbReference>
<comment type="similarity">
    <text evidence="2">Belongs to the fimbrial protein family.</text>
</comment>
<dbReference type="InterPro" id="IPR008966">
    <property type="entry name" value="Adhesion_dom_sf"/>
</dbReference>
<accession>A0AA40TS71</accession>
<dbReference type="Pfam" id="PF00419">
    <property type="entry name" value="Fimbrial"/>
    <property type="match status" value="1"/>
</dbReference>
<dbReference type="InterPro" id="IPR050263">
    <property type="entry name" value="Bact_Fimbrial_Adh_Pro"/>
</dbReference>
<evidence type="ECO:0000256" key="1">
    <source>
        <dbReference type="ARBA" id="ARBA00004561"/>
    </source>
</evidence>
<dbReference type="GO" id="GO:0043709">
    <property type="term" value="P:cell adhesion involved in single-species biofilm formation"/>
    <property type="evidence" value="ECO:0007669"/>
    <property type="project" value="TreeGrafter"/>
</dbReference>
<feature type="domain" description="Fimbrial-type adhesion" evidence="6">
    <location>
        <begin position="27"/>
        <end position="179"/>
    </location>
</feature>
<organism evidence="7 8">
    <name type="scientific">Pseudomonas tremae</name>
    <dbReference type="NCBI Taxonomy" id="200454"/>
    <lineage>
        <taxon>Bacteria</taxon>
        <taxon>Pseudomonadati</taxon>
        <taxon>Pseudomonadota</taxon>
        <taxon>Gammaproteobacteria</taxon>
        <taxon>Pseudomonadales</taxon>
        <taxon>Pseudomonadaceae</taxon>
        <taxon>Pseudomonas</taxon>
    </lineage>
</organism>
<evidence type="ECO:0000256" key="3">
    <source>
        <dbReference type="ARBA" id="ARBA00022729"/>
    </source>
</evidence>
<evidence type="ECO:0000313" key="7">
    <source>
        <dbReference type="EMBL" id="KPY91314.1"/>
    </source>
</evidence>
<dbReference type="PANTHER" id="PTHR33420:SF3">
    <property type="entry name" value="FIMBRIAL SUBUNIT ELFA"/>
    <property type="match status" value="1"/>
</dbReference>
<comment type="caution">
    <text evidence="7">The sequence shown here is derived from an EMBL/GenBank/DDBJ whole genome shotgun (WGS) entry which is preliminary data.</text>
</comment>
<dbReference type="EMBL" id="LJRO01000486">
    <property type="protein sequence ID" value="KPY91314.1"/>
    <property type="molecule type" value="Genomic_DNA"/>
</dbReference>
<evidence type="ECO:0000259" key="6">
    <source>
        <dbReference type="Pfam" id="PF00419"/>
    </source>
</evidence>
<proteinExistence type="inferred from homology"/>
<dbReference type="SUPFAM" id="SSF49401">
    <property type="entry name" value="Bacterial adhesins"/>
    <property type="match status" value="1"/>
</dbReference>
<dbReference type="AlphaFoldDB" id="A0AA40TS71"/>
<dbReference type="PANTHER" id="PTHR33420">
    <property type="entry name" value="FIMBRIAL SUBUNIT ELFA-RELATED"/>
    <property type="match status" value="1"/>
</dbReference>
<dbReference type="GO" id="GO:0009289">
    <property type="term" value="C:pilus"/>
    <property type="evidence" value="ECO:0007669"/>
    <property type="project" value="UniProtKB-SubCell"/>
</dbReference>
<evidence type="ECO:0000256" key="4">
    <source>
        <dbReference type="ARBA" id="ARBA00023263"/>
    </source>
</evidence>
<keyword evidence="3 5" id="KW-0732">Signal</keyword>
<dbReference type="Gene3D" id="2.60.40.1090">
    <property type="entry name" value="Fimbrial-type adhesion domain"/>
    <property type="match status" value="1"/>
</dbReference>
<name>A0AA40TS71_9PSED</name>
<keyword evidence="4" id="KW-0281">Fimbrium</keyword>